<dbReference type="Gene3D" id="3.40.50.300">
    <property type="entry name" value="P-loop containing nucleotide triphosphate hydrolases"/>
    <property type="match status" value="1"/>
</dbReference>
<dbReference type="InterPro" id="IPR003593">
    <property type="entry name" value="AAA+_ATPase"/>
</dbReference>
<keyword evidence="5" id="KW-0547">Nucleotide-binding</keyword>
<dbReference type="OrthoDB" id="7374568at2"/>
<dbReference type="Pfam" id="PF00005">
    <property type="entry name" value="ABC_tran"/>
    <property type="match status" value="1"/>
</dbReference>
<feature type="domain" description="ABC transporter" evidence="8">
    <location>
        <begin position="4"/>
        <end position="254"/>
    </location>
</feature>
<comment type="similarity">
    <text evidence="2">Belongs to the ABC transporter superfamily.</text>
</comment>
<evidence type="ECO:0000256" key="2">
    <source>
        <dbReference type="ARBA" id="ARBA00005417"/>
    </source>
</evidence>
<dbReference type="InterPro" id="IPR050388">
    <property type="entry name" value="ABC_Ni/Peptide_Import"/>
</dbReference>
<dbReference type="AlphaFoldDB" id="A0A0N8IB05"/>
<accession>A0A0N8IB05</accession>
<dbReference type="Pfam" id="PF08352">
    <property type="entry name" value="oligo_HPY"/>
    <property type="match status" value="1"/>
</dbReference>
<comment type="subcellular location">
    <subcellularLocation>
        <location evidence="1">Cell inner membrane</location>
        <topology evidence="1">Peripheral membrane protein</topology>
    </subcellularLocation>
</comment>
<evidence type="ECO:0000256" key="1">
    <source>
        <dbReference type="ARBA" id="ARBA00004417"/>
    </source>
</evidence>
<dbReference type="InterPro" id="IPR027417">
    <property type="entry name" value="P-loop_NTPase"/>
</dbReference>
<dbReference type="GO" id="GO:0005886">
    <property type="term" value="C:plasma membrane"/>
    <property type="evidence" value="ECO:0007669"/>
    <property type="project" value="UniProtKB-SubCell"/>
</dbReference>
<evidence type="ECO:0000313" key="9">
    <source>
        <dbReference type="EMBL" id="KPN61763.1"/>
    </source>
</evidence>
<evidence type="ECO:0000256" key="7">
    <source>
        <dbReference type="ARBA" id="ARBA00023136"/>
    </source>
</evidence>
<dbReference type="InterPro" id="IPR017871">
    <property type="entry name" value="ABC_transporter-like_CS"/>
</dbReference>
<name>A0A0N8IB05_9RHOB</name>
<dbReference type="NCBIfam" id="TIGR01727">
    <property type="entry name" value="oligo_HPY"/>
    <property type="match status" value="1"/>
</dbReference>
<evidence type="ECO:0000256" key="4">
    <source>
        <dbReference type="ARBA" id="ARBA00022475"/>
    </source>
</evidence>
<dbReference type="SUPFAM" id="SSF52540">
    <property type="entry name" value="P-loop containing nucleoside triphosphate hydrolases"/>
    <property type="match status" value="1"/>
</dbReference>
<dbReference type="PANTHER" id="PTHR43297">
    <property type="entry name" value="OLIGOPEPTIDE TRANSPORT ATP-BINDING PROTEIN APPD"/>
    <property type="match status" value="1"/>
</dbReference>
<proteinExistence type="inferred from homology"/>
<evidence type="ECO:0000313" key="10">
    <source>
        <dbReference type="Proteomes" id="UP000050471"/>
    </source>
</evidence>
<dbReference type="RefSeq" id="WP_055192797.1">
    <property type="nucleotide sequence ID" value="NZ_FPBS01000003.1"/>
</dbReference>
<gene>
    <name evidence="9" type="primary">dppD</name>
    <name evidence="9" type="ORF">AKJ29_03970</name>
</gene>
<keyword evidence="10" id="KW-1185">Reference proteome</keyword>
<evidence type="ECO:0000256" key="5">
    <source>
        <dbReference type="ARBA" id="ARBA00022741"/>
    </source>
</evidence>
<dbReference type="SMART" id="SM00382">
    <property type="entry name" value="AAA"/>
    <property type="match status" value="1"/>
</dbReference>
<keyword evidence="6 9" id="KW-0067">ATP-binding</keyword>
<keyword evidence="4" id="KW-1003">Cell membrane</keyword>
<keyword evidence="3" id="KW-0813">Transport</keyword>
<reference evidence="9 10" key="1">
    <citation type="submission" date="2015-09" db="EMBL/GenBank/DDBJ databases">
        <title>Draft genome sequence of Aliiroseovarius crassostreae CV919-312TSm, the causative agent of Roseovarius Oyster Disease (formerly Juvenile Oyster Disease).</title>
        <authorList>
            <person name="Kessner L."/>
            <person name="Spinard E."/>
            <person name="Nelson D."/>
        </authorList>
    </citation>
    <scope>NUCLEOTIDE SEQUENCE [LARGE SCALE GENOMIC DNA]</scope>
    <source>
        <strain evidence="9 10">CV919-312</strain>
    </source>
</reference>
<evidence type="ECO:0000256" key="3">
    <source>
        <dbReference type="ARBA" id="ARBA00022448"/>
    </source>
</evidence>
<evidence type="ECO:0000256" key="6">
    <source>
        <dbReference type="ARBA" id="ARBA00022840"/>
    </source>
</evidence>
<dbReference type="InterPro" id="IPR013563">
    <property type="entry name" value="Oligopep_ABC_C"/>
</dbReference>
<dbReference type="GO" id="GO:0005524">
    <property type="term" value="F:ATP binding"/>
    <property type="evidence" value="ECO:0007669"/>
    <property type="project" value="UniProtKB-KW"/>
</dbReference>
<dbReference type="EMBL" id="LKBA01000024">
    <property type="protein sequence ID" value="KPN61763.1"/>
    <property type="molecule type" value="Genomic_DNA"/>
</dbReference>
<dbReference type="InterPro" id="IPR003439">
    <property type="entry name" value="ABC_transporter-like_ATP-bd"/>
</dbReference>
<dbReference type="PROSITE" id="PS00211">
    <property type="entry name" value="ABC_TRANSPORTER_1"/>
    <property type="match status" value="1"/>
</dbReference>
<dbReference type="FunFam" id="3.40.50.300:FF:000016">
    <property type="entry name" value="Oligopeptide ABC transporter ATP-binding component"/>
    <property type="match status" value="1"/>
</dbReference>
<protein>
    <submittedName>
        <fullName evidence="9">Peptide ABC transporter ATP-binding protein</fullName>
    </submittedName>
</protein>
<organism evidence="9 10">
    <name type="scientific">Aliiroseovarius crassostreae</name>
    <dbReference type="NCBI Taxonomy" id="154981"/>
    <lineage>
        <taxon>Bacteria</taxon>
        <taxon>Pseudomonadati</taxon>
        <taxon>Pseudomonadota</taxon>
        <taxon>Alphaproteobacteria</taxon>
        <taxon>Rhodobacterales</taxon>
        <taxon>Paracoccaceae</taxon>
        <taxon>Aliiroseovarius</taxon>
    </lineage>
</organism>
<dbReference type="GO" id="GO:0016887">
    <property type="term" value="F:ATP hydrolysis activity"/>
    <property type="evidence" value="ECO:0007669"/>
    <property type="project" value="InterPro"/>
</dbReference>
<dbReference type="GO" id="GO:0015833">
    <property type="term" value="P:peptide transport"/>
    <property type="evidence" value="ECO:0007669"/>
    <property type="project" value="InterPro"/>
</dbReference>
<dbReference type="PROSITE" id="PS50893">
    <property type="entry name" value="ABC_TRANSPORTER_2"/>
    <property type="match status" value="1"/>
</dbReference>
<dbReference type="STRING" id="154981.AKJ29_03970"/>
<sequence>MSLLEIKNLTVEFRTANGPFRAVDSVDMTVDAGELVAIVGESGSGKSVSMLAMMGLLPWTANITADKMEFDGKDLLTLSPKARRKIIGKDVSMIFQEPMSSLNPCYTVGFQIKEVLRQHTDLSRAERQTRAVELMEQVGIPDPKKRLNVFPHQLSGGMSQRVMIAMALACKPKLLIADEPTTALDVTIQAQILDLLIDLQKTEGMALILITHDMGVVAETVERVSVQYAGQRVEEQEVNALFANPHHPYTAALLAALPERATGRHLPTIPGVVPGQFDRPQGCLFSPRCAFTDDLCRTKPPVAAHADLGKALCHRPLEQGEPQEIKEVPA</sequence>
<evidence type="ECO:0000259" key="8">
    <source>
        <dbReference type="PROSITE" id="PS50893"/>
    </source>
</evidence>
<dbReference type="CDD" id="cd03257">
    <property type="entry name" value="ABC_NikE_OppD_transporters"/>
    <property type="match status" value="1"/>
</dbReference>
<dbReference type="Proteomes" id="UP000050471">
    <property type="component" value="Unassembled WGS sequence"/>
</dbReference>
<keyword evidence="7" id="KW-0472">Membrane</keyword>
<dbReference type="PANTHER" id="PTHR43297:SF2">
    <property type="entry name" value="DIPEPTIDE TRANSPORT ATP-BINDING PROTEIN DPPD"/>
    <property type="match status" value="1"/>
</dbReference>
<comment type="caution">
    <text evidence="9">The sequence shown here is derived from an EMBL/GenBank/DDBJ whole genome shotgun (WGS) entry which is preliminary data.</text>
</comment>
<dbReference type="GO" id="GO:0055085">
    <property type="term" value="P:transmembrane transport"/>
    <property type="evidence" value="ECO:0007669"/>
    <property type="project" value="UniProtKB-ARBA"/>
</dbReference>